<evidence type="ECO:0000313" key="4">
    <source>
        <dbReference type="Proteomes" id="UP000076420"/>
    </source>
</evidence>
<feature type="region of interest" description="Disordered" evidence="2">
    <location>
        <begin position="821"/>
        <end position="842"/>
    </location>
</feature>
<evidence type="ECO:0000313" key="3">
    <source>
        <dbReference type="EnsemblMetazoa" id="BGLB035542-PB"/>
    </source>
</evidence>
<name>A0A2C9LVR3_BIOGL</name>
<organism evidence="3 4">
    <name type="scientific">Biomphalaria glabrata</name>
    <name type="common">Bloodfluke planorb</name>
    <name type="synonym">Freshwater snail</name>
    <dbReference type="NCBI Taxonomy" id="6526"/>
    <lineage>
        <taxon>Eukaryota</taxon>
        <taxon>Metazoa</taxon>
        <taxon>Spiralia</taxon>
        <taxon>Lophotrochozoa</taxon>
        <taxon>Mollusca</taxon>
        <taxon>Gastropoda</taxon>
        <taxon>Heterobranchia</taxon>
        <taxon>Euthyneura</taxon>
        <taxon>Panpulmonata</taxon>
        <taxon>Hygrophila</taxon>
        <taxon>Lymnaeoidea</taxon>
        <taxon>Planorbidae</taxon>
        <taxon>Biomphalaria</taxon>
    </lineage>
</organism>
<protein>
    <recommendedName>
        <fullName evidence="5">Coiled-coil domain-containing protein 57</fullName>
    </recommendedName>
</protein>
<dbReference type="VEuPathDB" id="VectorBase:BGLAX_038402"/>
<gene>
    <name evidence="3" type="primary">106056913</name>
</gene>
<dbReference type="EnsemblMetazoa" id="BGLB035542-RB">
    <property type="protein sequence ID" value="BGLB035542-PB"/>
    <property type="gene ID" value="BGLB035542"/>
</dbReference>
<dbReference type="GO" id="GO:0007099">
    <property type="term" value="P:centriole replication"/>
    <property type="evidence" value="ECO:0007669"/>
    <property type="project" value="TreeGrafter"/>
</dbReference>
<dbReference type="KEGG" id="bgt:106056913"/>
<feature type="coiled-coil region" evidence="1">
    <location>
        <begin position="75"/>
        <end position="170"/>
    </location>
</feature>
<dbReference type="PANTHER" id="PTHR46725:SF1">
    <property type="entry name" value="COILED-COIL DOMAIN-CONTAINING PROTEIN 57"/>
    <property type="match status" value="1"/>
</dbReference>
<feature type="region of interest" description="Disordered" evidence="2">
    <location>
        <begin position="891"/>
        <end position="940"/>
    </location>
</feature>
<accession>A0A2C9LVR3</accession>
<dbReference type="EnsemblMetazoa" id="BGLB035542-RC">
    <property type="protein sequence ID" value="BGLB035542-PC"/>
    <property type="gene ID" value="BGLB035542"/>
</dbReference>
<dbReference type="GO" id="GO:0005876">
    <property type="term" value="C:spindle microtubule"/>
    <property type="evidence" value="ECO:0007669"/>
    <property type="project" value="TreeGrafter"/>
</dbReference>
<evidence type="ECO:0000256" key="1">
    <source>
        <dbReference type="SAM" id="Coils"/>
    </source>
</evidence>
<evidence type="ECO:0008006" key="5">
    <source>
        <dbReference type="Google" id="ProtNLM"/>
    </source>
</evidence>
<dbReference type="VEuPathDB" id="VectorBase:BGLB035542"/>
<dbReference type="Proteomes" id="UP000076420">
    <property type="component" value="Unassembled WGS sequence"/>
</dbReference>
<dbReference type="GO" id="GO:0034451">
    <property type="term" value="C:centriolar satellite"/>
    <property type="evidence" value="ECO:0007669"/>
    <property type="project" value="TreeGrafter"/>
</dbReference>
<evidence type="ECO:0000256" key="2">
    <source>
        <dbReference type="SAM" id="MobiDB-lite"/>
    </source>
</evidence>
<feature type="compositionally biased region" description="Basic and acidic residues" evidence="2">
    <location>
        <begin position="903"/>
        <end position="916"/>
    </location>
</feature>
<dbReference type="InterPro" id="IPR042481">
    <property type="entry name" value="CCDC57"/>
</dbReference>
<reference evidence="3" key="1">
    <citation type="submission" date="2020-05" db="UniProtKB">
        <authorList>
            <consortium name="EnsemblMetazoa"/>
        </authorList>
    </citation>
    <scope>IDENTIFICATION</scope>
    <source>
        <strain evidence="3">BB02</strain>
    </source>
</reference>
<dbReference type="PANTHER" id="PTHR46725">
    <property type="entry name" value="COILED-COIL DOMAIN-CONTAINING PROTEIN 57"/>
    <property type="match status" value="1"/>
</dbReference>
<feature type="coiled-coil region" evidence="1">
    <location>
        <begin position="516"/>
        <end position="586"/>
    </location>
</feature>
<feature type="coiled-coil region" evidence="1">
    <location>
        <begin position="639"/>
        <end position="712"/>
    </location>
</feature>
<dbReference type="GO" id="GO:0060271">
    <property type="term" value="P:cilium assembly"/>
    <property type="evidence" value="ECO:0007669"/>
    <property type="project" value="TreeGrafter"/>
</dbReference>
<keyword evidence="1" id="KW-0175">Coiled coil</keyword>
<dbReference type="GO" id="GO:0045931">
    <property type="term" value="P:positive regulation of mitotic cell cycle"/>
    <property type="evidence" value="ECO:0007669"/>
    <property type="project" value="TreeGrafter"/>
</dbReference>
<dbReference type="GO" id="GO:0005814">
    <property type="term" value="C:centriole"/>
    <property type="evidence" value="ECO:0007669"/>
    <property type="project" value="TreeGrafter"/>
</dbReference>
<sequence>MDENTSWRTLADQKEKEWRQVLESRIETLEKECETKDKALSETISKFNELKEHFKYNLKLLEDRDRELEKYDLSFAEIRNALNEKNAEISELKIHLDDLNNVIKREEKTKDELQANYQRRLREKQVEVDNYKSYKDKELLDERKEYEEFRRNLQRQLTNVQNELDIQKRELTMEFEDELKKREHEFKLRLDEVSTKVLEYELKVKVITKELELARESHDKTTAVVEEVEDAQRKLEKFLKQKEWELSDVTAIKDAEISDLKNKLLSCEAAMKKMQEDFQRKFTEMDKMTRDKEELVERVKNGYREKEESLTATIQDLQAKLEDSRIRERQLQWSKEDLIKEKEMQIENLKEEIKNIKEKWDRHVAELSREHVNRDFELETALEEQRRLKLELDQRKEDLERYKNELKDAAVREEKLDKAKIQAELDWQRRCEDLERQQFDKSEDLIKRLTTARNDAEALLKERERELRHKVLLIKSLHRERDQLRTLLKKADIPLDSFTKYSLESVENDEEDLEYIEKLQKENSSLKELISHMRQEMEALGGEMPKSSSAKYSNILTDSDTFSEELQELRRENKELKQKLKDSRKLNLPTSLNAAPSLQDPSEVMTLVDGNTTVKNHILALNASIGNLRSEKVELAASVKKQQARIAFLENSLENISSQPRQKQIQIDQLTYELSTCRRRYEAEINGLKSRVADLELLLSEARREADEYHRASLERNEELVALGNQLSALKMEMAEANPSIHFGAQELYIQQLQSEISQLRRTTTAADESVNNFLESKLDKFSATDVKSKLKLAAAKIIQLAKENMQLTESNNRLRTELKVATSEKKPTKPSSNGAHLSVDHLKRPNYDAESKENQPTMSQHDRLAELEKLQYQLTKQELQFAQRFRNETTQDSRHALNNIEIPEKDMSESGDRVESPVYDFQPRKAKSTPPRPKSGGLSARQVDSHMFMSMSSGGGDSIQKVWELLEQDSVTSGESTKLPSAQMVSVLHPRQSGEANDSIKFNNPEELILKGQKAELKSALRHPPSTAKVSVKRPTQARQKVRNYNVKDDSFVR</sequence>
<dbReference type="STRING" id="6526.A0A2C9LVR3"/>
<feature type="region of interest" description="Disordered" evidence="2">
    <location>
        <begin position="1019"/>
        <end position="1055"/>
    </location>
</feature>
<dbReference type="GO" id="GO:0007020">
    <property type="term" value="P:microtubule nucleation"/>
    <property type="evidence" value="ECO:0007669"/>
    <property type="project" value="TreeGrafter"/>
</dbReference>
<feature type="coiled-coil region" evidence="1">
    <location>
        <begin position="257"/>
        <end position="466"/>
    </location>
</feature>
<dbReference type="AlphaFoldDB" id="A0A2C9LVR3"/>
<proteinExistence type="predicted"/>
<dbReference type="OrthoDB" id="568502at2759"/>